<organism evidence="9 10">
    <name type="scientific">Scylla paramamosain</name>
    <name type="common">Mud crab</name>
    <dbReference type="NCBI Taxonomy" id="85552"/>
    <lineage>
        <taxon>Eukaryota</taxon>
        <taxon>Metazoa</taxon>
        <taxon>Ecdysozoa</taxon>
        <taxon>Arthropoda</taxon>
        <taxon>Crustacea</taxon>
        <taxon>Multicrustacea</taxon>
        <taxon>Malacostraca</taxon>
        <taxon>Eumalacostraca</taxon>
        <taxon>Eucarida</taxon>
        <taxon>Decapoda</taxon>
        <taxon>Pleocyemata</taxon>
        <taxon>Brachyura</taxon>
        <taxon>Eubrachyura</taxon>
        <taxon>Portunoidea</taxon>
        <taxon>Portunidae</taxon>
        <taxon>Portuninae</taxon>
        <taxon>Scylla</taxon>
    </lineage>
</organism>
<dbReference type="EMBL" id="JARAKH010000018">
    <property type="protein sequence ID" value="KAK8394742.1"/>
    <property type="molecule type" value="Genomic_DNA"/>
</dbReference>
<dbReference type="GO" id="GO:0005739">
    <property type="term" value="C:mitochondrion"/>
    <property type="evidence" value="ECO:0007669"/>
    <property type="project" value="TreeGrafter"/>
</dbReference>
<dbReference type="EC" id="2.7.1.26" evidence="2"/>
<dbReference type="SUPFAM" id="SSF82114">
    <property type="entry name" value="Riboflavin kinase-like"/>
    <property type="match status" value="1"/>
</dbReference>
<evidence type="ECO:0000256" key="1">
    <source>
        <dbReference type="ARBA" id="ARBA00005201"/>
    </source>
</evidence>
<dbReference type="InterPro" id="IPR023468">
    <property type="entry name" value="Riboflavin_kinase"/>
</dbReference>
<dbReference type="Proteomes" id="UP001487740">
    <property type="component" value="Unassembled WGS sequence"/>
</dbReference>
<feature type="domain" description="Riboflavin kinase" evidence="8">
    <location>
        <begin position="34"/>
        <end position="145"/>
    </location>
</feature>
<dbReference type="InterPro" id="IPR023465">
    <property type="entry name" value="Riboflavin_kinase_dom_sf"/>
</dbReference>
<name>A0AAW0U8Q5_SCYPA</name>
<evidence type="ECO:0000256" key="4">
    <source>
        <dbReference type="ARBA" id="ARBA00022643"/>
    </source>
</evidence>
<dbReference type="PANTHER" id="PTHR22749">
    <property type="entry name" value="RIBOFLAVIN KINASE/FMN ADENYLYLTRANSFERASE"/>
    <property type="match status" value="1"/>
</dbReference>
<dbReference type="AlphaFoldDB" id="A0AAW0U8Q5"/>
<reference evidence="9 10" key="1">
    <citation type="submission" date="2023-03" db="EMBL/GenBank/DDBJ databases">
        <title>High-quality genome of Scylla paramamosain provides insights in environmental adaptation.</title>
        <authorList>
            <person name="Zhang L."/>
        </authorList>
    </citation>
    <scope>NUCLEOTIDE SEQUENCE [LARGE SCALE GENOMIC DNA]</scope>
    <source>
        <strain evidence="9">LZ_2023a</strain>
        <tissue evidence="9">Muscle</tissue>
    </source>
</reference>
<keyword evidence="4" id="KW-0288">FMN</keyword>
<keyword evidence="5" id="KW-0808">Transferase</keyword>
<evidence type="ECO:0000256" key="7">
    <source>
        <dbReference type="ARBA" id="ARBA00022840"/>
    </source>
</evidence>
<evidence type="ECO:0000256" key="3">
    <source>
        <dbReference type="ARBA" id="ARBA00022630"/>
    </source>
</evidence>
<evidence type="ECO:0000256" key="2">
    <source>
        <dbReference type="ARBA" id="ARBA00012105"/>
    </source>
</evidence>
<dbReference type="GO" id="GO:0009398">
    <property type="term" value="P:FMN biosynthetic process"/>
    <property type="evidence" value="ECO:0007669"/>
    <property type="project" value="TreeGrafter"/>
</dbReference>
<dbReference type="SMART" id="SM00904">
    <property type="entry name" value="Flavokinase"/>
    <property type="match status" value="1"/>
</dbReference>
<evidence type="ECO:0000313" key="9">
    <source>
        <dbReference type="EMBL" id="KAK8394742.1"/>
    </source>
</evidence>
<comment type="pathway">
    <text evidence="1">Cofactor biosynthesis; FMN biosynthesis; FMN from riboflavin (ATP route): step 1/1.</text>
</comment>
<evidence type="ECO:0000256" key="6">
    <source>
        <dbReference type="ARBA" id="ARBA00022741"/>
    </source>
</evidence>
<keyword evidence="3" id="KW-0285">Flavoprotein</keyword>
<comment type="caution">
    <text evidence="9">The sequence shown here is derived from an EMBL/GenBank/DDBJ whole genome shotgun (WGS) entry which is preliminary data.</text>
</comment>
<evidence type="ECO:0000313" key="10">
    <source>
        <dbReference type="Proteomes" id="UP001487740"/>
    </source>
</evidence>
<dbReference type="GO" id="GO:0005524">
    <property type="term" value="F:ATP binding"/>
    <property type="evidence" value="ECO:0007669"/>
    <property type="project" value="UniProtKB-KW"/>
</dbReference>
<evidence type="ECO:0000259" key="8">
    <source>
        <dbReference type="SMART" id="SM00904"/>
    </source>
</evidence>
<sequence>MVIFMLQKYFTYQHILRNLVYFKCEQLFICLKILLQLPDSKANFPEHVVEQLPAEIQTGIYYGWAKVDNGPTHKMVMSIGWNPYYKNEKKSMETHIMHVFEDDFYGSELKVIMLGYIRGEKNFNSLEELITAIKGDIAESDKQLSLPEHQNFKSHPFFTGRSEPHCNGITKEDIANGISNGLPDSKKLINGSLENGDNS</sequence>
<dbReference type="Pfam" id="PF01687">
    <property type="entry name" value="Flavokinase"/>
    <property type="match status" value="1"/>
</dbReference>
<keyword evidence="10" id="KW-1185">Reference proteome</keyword>
<dbReference type="GO" id="GO:0008531">
    <property type="term" value="F:riboflavin kinase activity"/>
    <property type="evidence" value="ECO:0007669"/>
    <property type="project" value="UniProtKB-EC"/>
</dbReference>
<proteinExistence type="predicted"/>
<keyword evidence="7" id="KW-0067">ATP-binding</keyword>
<dbReference type="GO" id="GO:0009231">
    <property type="term" value="P:riboflavin biosynthetic process"/>
    <property type="evidence" value="ECO:0007669"/>
    <property type="project" value="InterPro"/>
</dbReference>
<gene>
    <name evidence="9" type="ORF">O3P69_005908</name>
</gene>
<dbReference type="Gene3D" id="2.40.30.30">
    <property type="entry name" value="Riboflavin kinase-like"/>
    <property type="match status" value="1"/>
</dbReference>
<protein>
    <recommendedName>
        <fullName evidence="2">riboflavin kinase</fullName>
        <ecNumber evidence="2">2.7.1.26</ecNumber>
    </recommendedName>
</protein>
<evidence type="ECO:0000256" key="5">
    <source>
        <dbReference type="ARBA" id="ARBA00022679"/>
    </source>
</evidence>
<dbReference type="InterPro" id="IPR015865">
    <property type="entry name" value="Riboflavin_kinase_bac/euk"/>
</dbReference>
<dbReference type="PANTHER" id="PTHR22749:SF6">
    <property type="entry name" value="RIBOFLAVIN KINASE"/>
    <property type="match status" value="1"/>
</dbReference>
<accession>A0AAW0U8Q5</accession>
<keyword evidence="6" id="KW-0547">Nucleotide-binding</keyword>